<dbReference type="GO" id="GO:0030139">
    <property type="term" value="C:endocytic vesicle"/>
    <property type="evidence" value="ECO:0007669"/>
    <property type="project" value="TreeGrafter"/>
</dbReference>
<dbReference type="AlphaFoldDB" id="A0A061BCS2"/>
<organism evidence="2">
    <name type="scientific">Cyberlindnera fabianii</name>
    <name type="common">Yeast</name>
    <name type="synonym">Hansenula fabianii</name>
    <dbReference type="NCBI Taxonomy" id="36022"/>
    <lineage>
        <taxon>Eukaryota</taxon>
        <taxon>Fungi</taxon>
        <taxon>Dikarya</taxon>
        <taxon>Ascomycota</taxon>
        <taxon>Saccharomycotina</taxon>
        <taxon>Saccharomycetes</taxon>
        <taxon>Phaffomycetales</taxon>
        <taxon>Phaffomycetaceae</taxon>
        <taxon>Cyberlindnera</taxon>
    </lineage>
</organism>
<dbReference type="VEuPathDB" id="FungiDB:BON22_5179"/>
<dbReference type="PROSITE" id="PS51205">
    <property type="entry name" value="VPS9"/>
    <property type="match status" value="1"/>
</dbReference>
<protein>
    <submittedName>
        <fullName evidence="2">CYFA0S29e00364g1_1</fullName>
    </submittedName>
    <submittedName>
        <fullName evidence="3">Vacuolar protein sorting-associated protein 9a</fullName>
    </submittedName>
</protein>
<dbReference type="SMART" id="SM00167">
    <property type="entry name" value="VPS9"/>
    <property type="match status" value="1"/>
</dbReference>
<dbReference type="OMA" id="DCAMEGL"/>
<dbReference type="Gene3D" id="1.10.246.120">
    <property type="match status" value="1"/>
</dbReference>
<proteinExistence type="predicted"/>
<dbReference type="PANTHER" id="PTHR23101:SF25">
    <property type="entry name" value="GTPASE-ACTIVATING PROTEIN AND VPS9 DOMAIN-CONTAINING PROTEIN 1"/>
    <property type="match status" value="1"/>
</dbReference>
<dbReference type="GO" id="GO:0031267">
    <property type="term" value="F:small GTPase binding"/>
    <property type="evidence" value="ECO:0007669"/>
    <property type="project" value="TreeGrafter"/>
</dbReference>
<dbReference type="SUPFAM" id="SSF109993">
    <property type="entry name" value="VPS9 domain"/>
    <property type="match status" value="1"/>
</dbReference>
<evidence type="ECO:0000259" key="1">
    <source>
        <dbReference type="PROSITE" id="PS51205"/>
    </source>
</evidence>
<dbReference type="GO" id="GO:0016192">
    <property type="term" value="P:vesicle-mediated transport"/>
    <property type="evidence" value="ECO:0007669"/>
    <property type="project" value="InterPro"/>
</dbReference>
<dbReference type="OrthoDB" id="300289at2759"/>
<dbReference type="InterPro" id="IPR041545">
    <property type="entry name" value="DUF5601"/>
</dbReference>
<dbReference type="InterPro" id="IPR037191">
    <property type="entry name" value="VPS9_dom_sf"/>
</dbReference>
<dbReference type="Pfam" id="PF02204">
    <property type="entry name" value="VPS9"/>
    <property type="match status" value="1"/>
</dbReference>
<dbReference type="Proteomes" id="UP000189513">
    <property type="component" value="Unassembled WGS sequence"/>
</dbReference>
<accession>A0A061BCS2</accession>
<gene>
    <name evidence="3" type="ORF">BON22_5179</name>
    <name evidence="2" type="ORF">CYFA0S_29e00364g</name>
</gene>
<dbReference type="InterPro" id="IPR045046">
    <property type="entry name" value="Vps9-like"/>
</dbReference>
<feature type="domain" description="VPS9" evidence="1">
    <location>
        <begin position="120"/>
        <end position="258"/>
    </location>
</feature>
<dbReference type="EMBL" id="MPUK01000015">
    <property type="protein sequence ID" value="ONH64903.1"/>
    <property type="molecule type" value="Genomic_DNA"/>
</dbReference>
<keyword evidence="4" id="KW-1185">Reference proteome</keyword>
<dbReference type="GO" id="GO:0005829">
    <property type="term" value="C:cytosol"/>
    <property type="evidence" value="ECO:0007669"/>
    <property type="project" value="TreeGrafter"/>
</dbReference>
<dbReference type="GO" id="GO:0005085">
    <property type="term" value="F:guanyl-nucleotide exchange factor activity"/>
    <property type="evidence" value="ECO:0007669"/>
    <property type="project" value="InterPro"/>
</dbReference>
<evidence type="ECO:0000313" key="4">
    <source>
        <dbReference type="Proteomes" id="UP000189513"/>
    </source>
</evidence>
<dbReference type="PANTHER" id="PTHR23101">
    <property type="entry name" value="RAB GDP/GTP EXCHANGE FACTOR"/>
    <property type="match status" value="1"/>
</dbReference>
<dbReference type="STRING" id="36022.A0A061BCS2"/>
<evidence type="ECO:0000313" key="3">
    <source>
        <dbReference type="EMBL" id="ONH64903.1"/>
    </source>
</evidence>
<evidence type="ECO:0000313" key="2">
    <source>
        <dbReference type="EMBL" id="CDR47126.1"/>
    </source>
</evidence>
<name>A0A061BCS2_CYBFA</name>
<dbReference type="EMBL" id="LK052914">
    <property type="protein sequence ID" value="CDR47126.1"/>
    <property type="molecule type" value="Genomic_DNA"/>
</dbReference>
<reference evidence="3" key="3">
    <citation type="submission" date="2017-01" db="EMBL/GenBank/DDBJ databases">
        <authorList>
            <person name="Mah S.A."/>
            <person name="Swanson W.J."/>
            <person name="Moy G.W."/>
            <person name="Vacquier V.D."/>
        </authorList>
    </citation>
    <scope>NUCLEOTIDE SEQUENCE [LARGE SCALE GENOMIC DNA]</scope>
    <source>
        <strain evidence="3">65</strain>
    </source>
</reference>
<dbReference type="Gene3D" id="1.20.1050.80">
    <property type="entry name" value="VPS9 domain"/>
    <property type="match status" value="1"/>
</dbReference>
<dbReference type="Pfam" id="PF18151">
    <property type="entry name" value="DUF5601"/>
    <property type="match status" value="1"/>
</dbReference>
<dbReference type="InterPro" id="IPR003123">
    <property type="entry name" value="VPS9"/>
</dbReference>
<reference evidence="2" key="1">
    <citation type="journal article" date="2014" name="Genome Announc.">
        <title>Genome sequence of the yeast Cyberlindnera fabianii (Hansenula fabianii).</title>
        <authorList>
            <person name="Freel K.C."/>
            <person name="Sarilar V."/>
            <person name="Neuveglise C."/>
            <person name="Devillers H."/>
            <person name="Friedrich A."/>
            <person name="Schacherer J."/>
        </authorList>
    </citation>
    <scope>NUCLEOTIDE SEQUENCE</scope>
    <source>
        <strain evidence="2">YJS4271</strain>
    </source>
</reference>
<reference evidence="4" key="2">
    <citation type="journal article" date="2017" name="Genome Announc.">
        <title>Genome sequences of Cyberlindnera fabianii 65, Pichia kudriavzevii 129, and Saccharomyces cerevisiae 131 isolated from fermented masau fruits in Zimbabwe.</title>
        <authorList>
            <person name="van Rijswijck I.M.H."/>
            <person name="Derks M.F.L."/>
            <person name="Abee T."/>
            <person name="de Ridder D."/>
            <person name="Smid E.J."/>
        </authorList>
    </citation>
    <scope>NUCLEOTIDE SEQUENCE [LARGE SCALE GENOMIC DNA]</scope>
    <source>
        <strain evidence="4">65</strain>
    </source>
</reference>
<sequence>MDRPSEESTRTRAARFDFELFLRQLRSRKADPVLRYIKSFLKSFQARKFTTSEQQTVIADFQQFITQRMRDFEPFSLMDEGDYENARAGVEKLVMTKVYELTYSPAIPRAQLDESHREDVEFDEALEKNYEAFAHLTAKELDVDRVLVEHGDQFLTHAAGELNKMVQFKAPRAKIVCILNACKILFKLIESGEQHQNADEFLPLMVYTVLKGKVEHLYSNLKYVERFSFTKNSEVDYYLVSLTAAAEYVRKLGDEQKA</sequence>